<feature type="domain" description="Prokaryotic-type class I peptide chain release factors" evidence="2">
    <location>
        <begin position="18"/>
        <end position="34"/>
    </location>
</feature>
<evidence type="ECO:0000256" key="1">
    <source>
        <dbReference type="ARBA" id="ARBA00010835"/>
    </source>
</evidence>
<dbReference type="Pfam" id="PF00472">
    <property type="entry name" value="RF-1"/>
    <property type="match status" value="1"/>
</dbReference>
<dbReference type="NCBIfam" id="NF006718">
    <property type="entry name" value="PRK09256.1"/>
    <property type="match status" value="1"/>
</dbReference>
<dbReference type="InterPro" id="IPR000352">
    <property type="entry name" value="Pep_chain_release_fac_I"/>
</dbReference>
<evidence type="ECO:0000313" key="4">
    <source>
        <dbReference type="Proteomes" id="UP000651668"/>
    </source>
</evidence>
<protein>
    <submittedName>
        <fullName evidence="3">Aminoacyl-tRNA hydrolase</fullName>
    </submittedName>
</protein>
<dbReference type="AlphaFoldDB" id="A0A916UDP3"/>
<dbReference type="InterPro" id="IPR045853">
    <property type="entry name" value="Pep_chain_release_fac_I_sf"/>
</dbReference>
<reference evidence="3" key="2">
    <citation type="submission" date="2020-09" db="EMBL/GenBank/DDBJ databases">
        <authorList>
            <person name="Sun Q."/>
            <person name="Zhou Y."/>
        </authorList>
    </citation>
    <scope>NUCLEOTIDE SEQUENCE</scope>
    <source>
        <strain evidence="3">CGMCC 1.15343</strain>
    </source>
</reference>
<comment type="similarity">
    <text evidence="1">Belongs to the prokaryotic/mitochondrial release factor family.</text>
</comment>
<accession>A0A916UDP3</accession>
<dbReference type="GO" id="GO:0003747">
    <property type="term" value="F:translation release factor activity"/>
    <property type="evidence" value="ECO:0007669"/>
    <property type="project" value="InterPro"/>
</dbReference>
<keyword evidence="3" id="KW-0378">Hydrolase</keyword>
<gene>
    <name evidence="3" type="ORF">GCM10011387_24180</name>
</gene>
<keyword evidence="4" id="KW-1185">Reference proteome</keyword>
<reference evidence="3" key="1">
    <citation type="journal article" date="2014" name="Int. J. Syst. Evol. Microbiol.">
        <title>Complete genome sequence of Corynebacterium casei LMG S-19264T (=DSM 44701T), isolated from a smear-ripened cheese.</title>
        <authorList>
            <consortium name="US DOE Joint Genome Institute (JGI-PGF)"/>
            <person name="Walter F."/>
            <person name="Albersmeier A."/>
            <person name="Kalinowski J."/>
            <person name="Ruckert C."/>
        </authorList>
    </citation>
    <scope>NUCLEOTIDE SEQUENCE</scope>
    <source>
        <strain evidence="3">CGMCC 1.15343</strain>
    </source>
</reference>
<dbReference type="PANTHER" id="PTHR47814">
    <property type="entry name" value="PEPTIDYL-TRNA HYDROLASE ARFB"/>
    <property type="match status" value="1"/>
</dbReference>
<dbReference type="PROSITE" id="PS00745">
    <property type="entry name" value="RF_PROK_I"/>
    <property type="match status" value="1"/>
</dbReference>
<dbReference type="GO" id="GO:0004045">
    <property type="term" value="F:peptidyl-tRNA hydrolase activity"/>
    <property type="evidence" value="ECO:0007669"/>
    <property type="project" value="TreeGrafter"/>
</dbReference>
<comment type="caution">
    <text evidence="3">The sequence shown here is derived from an EMBL/GenBank/DDBJ whole genome shotgun (WGS) entry which is preliminary data.</text>
</comment>
<evidence type="ECO:0000259" key="2">
    <source>
        <dbReference type="PROSITE" id="PS00745"/>
    </source>
</evidence>
<dbReference type="EMBL" id="BMIL01000008">
    <property type="protein sequence ID" value="GGC69915.1"/>
    <property type="molecule type" value="Genomic_DNA"/>
</dbReference>
<dbReference type="GO" id="GO:0043022">
    <property type="term" value="F:ribosome binding"/>
    <property type="evidence" value="ECO:0007669"/>
    <property type="project" value="TreeGrafter"/>
</dbReference>
<proteinExistence type="inferred from homology"/>
<dbReference type="Proteomes" id="UP000651668">
    <property type="component" value="Unassembled WGS sequence"/>
</dbReference>
<dbReference type="PANTHER" id="PTHR47814:SF1">
    <property type="entry name" value="PEPTIDYL-TRNA HYDROLASE ARFB"/>
    <property type="match status" value="1"/>
</dbReference>
<sequence>MTADQQRIMDYLTFKTSRSGGKGGQHVNKVSSKVEVVLHIPSAAFLSDEEKALLMTRLAHRLDTNGNLHVIAQEDRSQLVNKETAVEKLLAILEKALKVDKPRKPTKIPRSVIRKRLENKHSTALKKEMRKRPRL</sequence>
<organism evidence="3 4">
    <name type="scientific">Pedobacter quisquiliarum</name>
    <dbReference type="NCBI Taxonomy" id="1834438"/>
    <lineage>
        <taxon>Bacteria</taxon>
        <taxon>Pseudomonadati</taxon>
        <taxon>Bacteroidota</taxon>
        <taxon>Sphingobacteriia</taxon>
        <taxon>Sphingobacteriales</taxon>
        <taxon>Sphingobacteriaceae</taxon>
        <taxon>Pedobacter</taxon>
    </lineage>
</organism>
<dbReference type="Gene3D" id="3.30.160.20">
    <property type="match status" value="1"/>
</dbReference>
<dbReference type="SUPFAM" id="SSF75620">
    <property type="entry name" value="Release factor"/>
    <property type="match status" value="1"/>
</dbReference>
<evidence type="ECO:0000313" key="3">
    <source>
        <dbReference type="EMBL" id="GGC69915.1"/>
    </source>
</evidence>
<dbReference type="GO" id="GO:0072344">
    <property type="term" value="P:rescue of stalled ribosome"/>
    <property type="evidence" value="ECO:0007669"/>
    <property type="project" value="TreeGrafter"/>
</dbReference>
<name>A0A916UDP3_9SPHI</name>